<dbReference type="Proteomes" id="UP000281547">
    <property type="component" value="Unassembled WGS sequence"/>
</dbReference>
<dbReference type="AlphaFoldDB" id="A0A433XG95"/>
<keyword evidence="2" id="KW-1185">Reference proteome</keyword>
<sequence>MHRSLSWLAATLIGGALAVAPAAAGSFSIVSMQYSMDYMVPHIHYEGDVDIGDVERLTEVYDMFVRCRIECAATEGSPTAVLTMNSPGGNYGTGLMLADFLRQNHIATMVERGMGCYSACAFAWLGGSGFATNEYVGTYIDRMIEPGGILGFHAPFRDEESLIAALSERSATEIMGESRNALALMIREVVKWNVDPEILHWMASMGPNETYDIVGADDYYLLRAALPPSSTASWVQDVPEAVKNACVRLLAHYERTDPFLLRDRITSTFEYDIAEDAFGDPLHGYRLSDRLFDVAFCAVTDQSMQTGDYEIGLYLHLSQATPMMSFFNRQQGWSSAGIGGNPTKRIMQRGAMNHFFLPLGQTVDSLDLPGEMDIMTRRFFTLFPPDFATLPAEFQTVSTTRTSRVSRSGDIWVFEQVGGSSLVQTAIAHQATGVTYTTDAANEHGFIRNGTYANGAAFSWFGLSGDGSTTGTTVIRMELVKPDGALPTQNDLARLAILGCGITFAGSALTCN</sequence>
<dbReference type="SUPFAM" id="SSF52096">
    <property type="entry name" value="ClpP/crotonase"/>
    <property type="match status" value="1"/>
</dbReference>
<evidence type="ECO:0000313" key="1">
    <source>
        <dbReference type="EMBL" id="RUT33105.1"/>
    </source>
</evidence>
<dbReference type="OrthoDB" id="5936191at2"/>
<dbReference type="RefSeq" id="WP_127188060.1">
    <property type="nucleotide sequence ID" value="NZ_RZNJ01000002.1"/>
</dbReference>
<dbReference type="InterPro" id="IPR029045">
    <property type="entry name" value="ClpP/crotonase-like_dom_sf"/>
</dbReference>
<dbReference type="EMBL" id="RZNJ01000002">
    <property type="protein sequence ID" value="RUT33105.1"/>
    <property type="molecule type" value="Genomic_DNA"/>
</dbReference>
<comment type="caution">
    <text evidence="1">The sequence shown here is derived from an EMBL/GenBank/DDBJ whole genome shotgun (WGS) entry which is preliminary data.</text>
</comment>
<protein>
    <submittedName>
        <fullName evidence="1">Uncharacterized protein</fullName>
    </submittedName>
</protein>
<evidence type="ECO:0000313" key="2">
    <source>
        <dbReference type="Proteomes" id="UP000281547"/>
    </source>
</evidence>
<proteinExistence type="predicted"/>
<reference evidence="1 2" key="1">
    <citation type="journal article" date="2016" name="Int. J. Syst. Evol. Microbiol.">
        <title>Arsenicitalea aurantiaca gen. nov., sp. nov., a new member of the family Hyphomicrobiaceae, isolated from high-arsenic sediment.</title>
        <authorList>
            <person name="Mu Y."/>
            <person name="Zhou L."/>
            <person name="Zeng X.C."/>
            <person name="Liu L."/>
            <person name="Pan Y."/>
            <person name="Chen X."/>
            <person name="Wang J."/>
            <person name="Li S."/>
            <person name="Li W.J."/>
            <person name="Wang Y."/>
        </authorList>
    </citation>
    <scope>NUCLEOTIDE SEQUENCE [LARGE SCALE GENOMIC DNA]</scope>
    <source>
        <strain evidence="1 2">42-50</strain>
    </source>
</reference>
<organism evidence="1 2">
    <name type="scientific">Arsenicitalea aurantiaca</name>
    <dbReference type="NCBI Taxonomy" id="1783274"/>
    <lineage>
        <taxon>Bacteria</taxon>
        <taxon>Pseudomonadati</taxon>
        <taxon>Pseudomonadota</taxon>
        <taxon>Alphaproteobacteria</taxon>
        <taxon>Hyphomicrobiales</taxon>
        <taxon>Devosiaceae</taxon>
        <taxon>Arsenicitalea</taxon>
    </lineage>
</organism>
<gene>
    <name evidence="1" type="ORF">EMQ25_08255</name>
</gene>
<name>A0A433XG95_9HYPH</name>
<accession>A0A433XG95</accession>